<dbReference type="EnsemblMetazoa" id="AALFPA23_019435.R28576">
    <property type="protein sequence ID" value="AALFPA23_019435.P28576"/>
    <property type="gene ID" value="AALFPA23_019435"/>
</dbReference>
<name>A0ABM1ZKT0_AEDAL</name>
<keyword evidence="1" id="KW-0862">Zinc</keyword>
<sequence>MVVSKQVYTEAAVRAVVAGDGSKGSGYTSEHRRRKEKIESQYDKRSKLLYLGGSDLRDIYDNLPDTANVPHVVKDPPYYEVAIAKLDAHFEPFRRRTYERHQFRQISQNPSERFSDFLLRLRAQVKRCEYDSPDEMILDQIVERCASSKLKQKMLKRDMTLEEVEALGTSLEESEKKLREFGGRSEVQKVNSWGSGKVQPRRSQVANRWGQTMQNRVGEATKMNSSAPFQRSGFRSDPVCFACGRRGHVKGAEICPARQAACMRCRNIGHFARQCQKRPNSGPVPGVPAKRVRLIEGHSQEDKKDEFIFYAMGNNTFRFAVGGVEIPMTIDSGAAANIVDKETWKEMKEAGIKVWDMTTQIDKHFTCYASESPMKILGSFMSTIEGGGKQTVAKFYVAEKGQQCLLGDDTAKRLQVLKVGFDIGNISNEPAKEFPKFKGVVVKIPIDQSVQPVQQAYRCAPYALEDKVEEKLRLLLAQGIIEKVRGPSPWVSPMVPVLKESGDVRLCIDMRRANQAVLRETHPLPLVDELLGSVSGAVVFSKIDIKDAYHQIEISEQSRPITTFVTKNGLYRFKRLMFGISCAPEIFQKTMENILAGLEGIIVYLDDVVLFGATEKEHNERLQALRERLDEYGILLNHDKCVYNVEEVVVLGHVLNKNEIRPTEHRMAAIRCFREPKNVSELRSFLGLVTYVGRFILHLATKTEPLRQLLRGGAVFRWEDKHREAFKEIKEAISDIGYLGFFNKEDTTKLIADASPDVTGVVPSALMFGRILRDKLPSVQESTDLLTESIRDRDWEKKVTTAESEDKRRRAKSNDLKEGDIVVAKRIAKDNKLSSNFGHEQFEIVKRSGTDAELKSLETGKKYHRNVTHLKQVNRGAEPHEDDTSFEELSSDITESLVPSNEATRPRERREQKQPSYLRDYITAIECNDK</sequence>
<keyword evidence="1" id="KW-0863">Zinc-finger</keyword>
<dbReference type="InterPro" id="IPR043128">
    <property type="entry name" value="Rev_trsase/Diguanyl_cyclase"/>
</dbReference>
<feature type="domain" description="Reverse transcriptase" evidence="4">
    <location>
        <begin position="478"/>
        <end position="655"/>
    </location>
</feature>
<dbReference type="SUPFAM" id="SSF56672">
    <property type="entry name" value="DNA/RNA polymerases"/>
    <property type="match status" value="1"/>
</dbReference>
<dbReference type="SUPFAM" id="SSF57756">
    <property type="entry name" value="Retrovirus zinc finger-like domains"/>
    <property type="match status" value="1"/>
</dbReference>
<dbReference type="PROSITE" id="PS50158">
    <property type="entry name" value="ZF_CCHC"/>
    <property type="match status" value="1"/>
</dbReference>
<dbReference type="GeneID" id="134290419"/>
<evidence type="ECO:0000313" key="6">
    <source>
        <dbReference type="Proteomes" id="UP000069940"/>
    </source>
</evidence>
<evidence type="ECO:0000259" key="3">
    <source>
        <dbReference type="PROSITE" id="PS50158"/>
    </source>
</evidence>
<reference evidence="5" key="2">
    <citation type="submission" date="2025-05" db="UniProtKB">
        <authorList>
            <consortium name="EnsemblMetazoa"/>
        </authorList>
    </citation>
    <scope>IDENTIFICATION</scope>
    <source>
        <strain evidence="5">Foshan</strain>
    </source>
</reference>
<dbReference type="PROSITE" id="PS50878">
    <property type="entry name" value="RT_POL"/>
    <property type="match status" value="1"/>
</dbReference>
<dbReference type="InterPro" id="IPR036875">
    <property type="entry name" value="Znf_CCHC_sf"/>
</dbReference>
<evidence type="ECO:0000259" key="4">
    <source>
        <dbReference type="PROSITE" id="PS50878"/>
    </source>
</evidence>
<feature type="compositionally biased region" description="Polar residues" evidence="2">
    <location>
        <begin position="891"/>
        <end position="903"/>
    </location>
</feature>
<feature type="compositionally biased region" description="Basic and acidic residues" evidence="2">
    <location>
        <begin position="904"/>
        <end position="913"/>
    </location>
</feature>
<dbReference type="SMART" id="SM00343">
    <property type="entry name" value="ZnF_C2HC"/>
    <property type="match status" value="2"/>
</dbReference>
<dbReference type="Pfam" id="PF00078">
    <property type="entry name" value="RVT_1"/>
    <property type="match status" value="1"/>
</dbReference>
<feature type="region of interest" description="Disordered" evidence="2">
    <location>
        <begin position="875"/>
        <end position="917"/>
    </location>
</feature>
<dbReference type="Gene3D" id="2.40.70.10">
    <property type="entry name" value="Acid Proteases"/>
    <property type="match status" value="1"/>
</dbReference>
<dbReference type="Gene3D" id="4.10.60.10">
    <property type="entry name" value="Zinc finger, CCHC-type"/>
    <property type="match status" value="1"/>
</dbReference>
<accession>A0ABM1ZKT0</accession>
<dbReference type="Gene3D" id="3.30.70.270">
    <property type="match status" value="2"/>
</dbReference>
<dbReference type="InterPro" id="IPR000477">
    <property type="entry name" value="RT_dom"/>
</dbReference>
<dbReference type="RefSeq" id="XP_062713544.1">
    <property type="nucleotide sequence ID" value="XM_062857560.1"/>
</dbReference>
<dbReference type="InterPro" id="IPR001878">
    <property type="entry name" value="Znf_CCHC"/>
</dbReference>
<keyword evidence="6" id="KW-1185">Reference proteome</keyword>
<evidence type="ECO:0008006" key="7">
    <source>
        <dbReference type="Google" id="ProtNLM"/>
    </source>
</evidence>
<evidence type="ECO:0000256" key="1">
    <source>
        <dbReference type="PROSITE-ProRule" id="PRU00047"/>
    </source>
</evidence>
<dbReference type="Proteomes" id="UP000069940">
    <property type="component" value="Unassembled WGS sequence"/>
</dbReference>
<reference evidence="6" key="1">
    <citation type="journal article" date="2015" name="Proc. Natl. Acad. Sci. U.S.A.">
        <title>Genome sequence of the Asian Tiger mosquito, Aedes albopictus, reveals insights into its biology, genetics, and evolution.</title>
        <authorList>
            <person name="Chen X.G."/>
            <person name="Jiang X."/>
            <person name="Gu J."/>
            <person name="Xu M."/>
            <person name="Wu Y."/>
            <person name="Deng Y."/>
            <person name="Zhang C."/>
            <person name="Bonizzoni M."/>
            <person name="Dermauw W."/>
            <person name="Vontas J."/>
            <person name="Armbruster P."/>
            <person name="Huang X."/>
            <person name="Yang Y."/>
            <person name="Zhang H."/>
            <person name="He W."/>
            <person name="Peng H."/>
            <person name="Liu Y."/>
            <person name="Wu K."/>
            <person name="Chen J."/>
            <person name="Lirakis M."/>
            <person name="Topalis P."/>
            <person name="Van Leeuwen T."/>
            <person name="Hall A.B."/>
            <person name="Jiang X."/>
            <person name="Thorpe C."/>
            <person name="Mueller R.L."/>
            <person name="Sun C."/>
            <person name="Waterhouse R.M."/>
            <person name="Yan G."/>
            <person name="Tu Z.J."/>
            <person name="Fang X."/>
            <person name="James A.A."/>
        </authorList>
    </citation>
    <scope>NUCLEOTIDE SEQUENCE [LARGE SCALE GENOMIC DNA]</scope>
    <source>
        <strain evidence="6">Foshan</strain>
    </source>
</reference>
<dbReference type="CDD" id="cd01647">
    <property type="entry name" value="RT_LTR"/>
    <property type="match status" value="1"/>
</dbReference>
<proteinExistence type="predicted"/>
<dbReference type="PANTHER" id="PTHR37984:SF11">
    <property type="entry name" value="INTEGRASE CATALYTIC DOMAIN-CONTAINING PROTEIN"/>
    <property type="match status" value="1"/>
</dbReference>
<dbReference type="PANTHER" id="PTHR37984">
    <property type="entry name" value="PROTEIN CBG26694"/>
    <property type="match status" value="1"/>
</dbReference>
<dbReference type="InterPro" id="IPR050951">
    <property type="entry name" value="Retrovirus_Pol_polyprotein"/>
</dbReference>
<dbReference type="InterPro" id="IPR043502">
    <property type="entry name" value="DNA/RNA_pol_sf"/>
</dbReference>
<evidence type="ECO:0000256" key="2">
    <source>
        <dbReference type="SAM" id="MobiDB-lite"/>
    </source>
</evidence>
<dbReference type="InterPro" id="IPR021109">
    <property type="entry name" value="Peptidase_aspartic_dom_sf"/>
</dbReference>
<feature type="domain" description="CCHC-type" evidence="3">
    <location>
        <begin position="262"/>
        <end position="277"/>
    </location>
</feature>
<dbReference type="Gene3D" id="3.10.10.10">
    <property type="entry name" value="HIV Type 1 Reverse Transcriptase, subunit A, domain 1"/>
    <property type="match status" value="1"/>
</dbReference>
<evidence type="ECO:0000313" key="5">
    <source>
        <dbReference type="EnsemblMetazoa" id="AALFPA23_019435.P28576"/>
    </source>
</evidence>
<protein>
    <recommendedName>
        <fullName evidence="7">Reverse transcriptase</fullName>
    </recommendedName>
</protein>
<organism evidence="5 6">
    <name type="scientific">Aedes albopictus</name>
    <name type="common">Asian tiger mosquito</name>
    <name type="synonym">Stegomyia albopicta</name>
    <dbReference type="NCBI Taxonomy" id="7160"/>
    <lineage>
        <taxon>Eukaryota</taxon>
        <taxon>Metazoa</taxon>
        <taxon>Ecdysozoa</taxon>
        <taxon>Arthropoda</taxon>
        <taxon>Hexapoda</taxon>
        <taxon>Insecta</taxon>
        <taxon>Pterygota</taxon>
        <taxon>Neoptera</taxon>
        <taxon>Endopterygota</taxon>
        <taxon>Diptera</taxon>
        <taxon>Nematocera</taxon>
        <taxon>Culicoidea</taxon>
        <taxon>Culicidae</taxon>
        <taxon>Culicinae</taxon>
        <taxon>Aedini</taxon>
        <taxon>Aedes</taxon>
        <taxon>Stegomyia</taxon>
    </lineage>
</organism>
<keyword evidence="1" id="KW-0479">Metal-binding</keyword>